<sequence length="85" mass="9443">MANPRVLLGAGCLLQKRLAVRKKKTVFADLFSPMDFSIASLPLTQMVLSMLPCLVLEIGQDGTNNSSTSLTEILRWFTWLMTAIK</sequence>
<dbReference type="AlphaFoldDB" id="A0A1Y2BPG6"/>
<evidence type="ECO:0000313" key="2">
    <source>
        <dbReference type="Proteomes" id="UP000193642"/>
    </source>
</evidence>
<name>A0A1Y2BPG6_9FUNG</name>
<accession>A0A1Y2BPG6</accession>
<keyword evidence="2" id="KW-1185">Reference proteome</keyword>
<proteinExistence type="predicted"/>
<dbReference type="EMBL" id="MCGO01000054">
    <property type="protein sequence ID" value="ORY36649.1"/>
    <property type="molecule type" value="Genomic_DNA"/>
</dbReference>
<dbReference type="Proteomes" id="UP000193642">
    <property type="component" value="Unassembled WGS sequence"/>
</dbReference>
<dbReference type="OrthoDB" id="2141765at2759"/>
<evidence type="ECO:0000313" key="1">
    <source>
        <dbReference type="EMBL" id="ORY36649.1"/>
    </source>
</evidence>
<reference evidence="1 2" key="1">
    <citation type="submission" date="2016-07" db="EMBL/GenBank/DDBJ databases">
        <title>Pervasive Adenine N6-methylation of Active Genes in Fungi.</title>
        <authorList>
            <consortium name="DOE Joint Genome Institute"/>
            <person name="Mondo S.J."/>
            <person name="Dannebaum R.O."/>
            <person name="Kuo R.C."/>
            <person name="Labutti K."/>
            <person name="Haridas S."/>
            <person name="Kuo A."/>
            <person name="Salamov A."/>
            <person name="Ahrendt S.R."/>
            <person name="Lipzen A."/>
            <person name="Sullivan W."/>
            <person name="Andreopoulos W.B."/>
            <person name="Clum A."/>
            <person name="Lindquist E."/>
            <person name="Daum C."/>
            <person name="Ramamoorthy G.K."/>
            <person name="Gryganskyi A."/>
            <person name="Culley D."/>
            <person name="Magnuson J.K."/>
            <person name="James T.Y."/>
            <person name="O'Malley M.A."/>
            <person name="Stajich J.E."/>
            <person name="Spatafora J.W."/>
            <person name="Visel A."/>
            <person name="Grigoriev I.V."/>
        </authorList>
    </citation>
    <scope>NUCLEOTIDE SEQUENCE [LARGE SCALE GENOMIC DNA]</scope>
    <source>
        <strain evidence="1 2">JEL800</strain>
    </source>
</reference>
<comment type="caution">
    <text evidence="1">The sequence shown here is derived from an EMBL/GenBank/DDBJ whole genome shotgun (WGS) entry which is preliminary data.</text>
</comment>
<organism evidence="1 2">
    <name type="scientific">Rhizoclosmatium globosum</name>
    <dbReference type="NCBI Taxonomy" id="329046"/>
    <lineage>
        <taxon>Eukaryota</taxon>
        <taxon>Fungi</taxon>
        <taxon>Fungi incertae sedis</taxon>
        <taxon>Chytridiomycota</taxon>
        <taxon>Chytridiomycota incertae sedis</taxon>
        <taxon>Chytridiomycetes</taxon>
        <taxon>Chytridiales</taxon>
        <taxon>Chytriomycetaceae</taxon>
        <taxon>Rhizoclosmatium</taxon>
    </lineage>
</organism>
<protein>
    <submittedName>
        <fullName evidence="1">Uncharacterized protein</fullName>
    </submittedName>
</protein>
<gene>
    <name evidence="1" type="ORF">BCR33DRAFT_835334</name>
</gene>